<sequence>MNDRGCHITLPDGQTFHAIGYHGDLVGWRKDIELGANGLNVLLARIKDGQFVVSDGRAVSLNDCKIEFN</sequence>
<protein>
    <submittedName>
        <fullName evidence="1">Uncharacterized protein</fullName>
    </submittedName>
</protein>
<dbReference type="AlphaFoldDB" id="A0A238GY83"/>
<evidence type="ECO:0000313" key="1">
    <source>
        <dbReference type="EMBL" id="SMF97945.1"/>
    </source>
</evidence>
<accession>A0A238GY83</accession>
<dbReference type="EMBL" id="FXAN01000001">
    <property type="protein sequence ID" value="SMF97945.1"/>
    <property type="molecule type" value="Genomic_DNA"/>
</dbReference>
<proteinExistence type="predicted"/>
<gene>
    <name evidence="1" type="ORF">BSIN_5357</name>
</gene>
<name>A0A238GY83_9BURK</name>
<reference evidence="1 2" key="1">
    <citation type="submission" date="2017-04" db="EMBL/GenBank/DDBJ databases">
        <authorList>
            <person name="Afonso C.L."/>
            <person name="Miller P.J."/>
            <person name="Scott M.A."/>
            <person name="Spackman E."/>
            <person name="Goraichik I."/>
            <person name="Dimitrov K.M."/>
            <person name="Suarez D.L."/>
            <person name="Swayne D.E."/>
        </authorList>
    </citation>
    <scope>NUCLEOTIDE SEQUENCE [LARGE SCALE GENOMIC DNA]</scope>
    <source>
        <strain evidence="1">LMG 28154</strain>
    </source>
</reference>
<evidence type="ECO:0000313" key="2">
    <source>
        <dbReference type="Proteomes" id="UP000198460"/>
    </source>
</evidence>
<organism evidence="1 2">
    <name type="scientific">Burkholderia singularis</name>
    <dbReference type="NCBI Taxonomy" id="1503053"/>
    <lineage>
        <taxon>Bacteria</taxon>
        <taxon>Pseudomonadati</taxon>
        <taxon>Pseudomonadota</taxon>
        <taxon>Betaproteobacteria</taxon>
        <taxon>Burkholderiales</taxon>
        <taxon>Burkholderiaceae</taxon>
        <taxon>Burkholderia</taxon>
        <taxon>pseudomallei group</taxon>
    </lineage>
</organism>
<dbReference type="Proteomes" id="UP000198460">
    <property type="component" value="Unassembled WGS sequence"/>
</dbReference>